<evidence type="ECO:0000256" key="1">
    <source>
        <dbReference type="SAM" id="MobiDB-lite"/>
    </source>
</evidence>
<evidence type="ECO:0000313" key="3">
    <source>
        <dbReference type="Proteomes" id="UP001195769"/>
    </source>
</evidence>
<feature type="compositionally biased region" description="Polar residues" evidence="1">
    <location>
        <begin position="74"/>
        <end position="84"/>
    </location>
</feature>
<keyword evidence="3" id="KW-1185">Reference proteome</keyword>
<dbReference type="AlphaFoldDB" id="A0AAD4HNP6"/>
<proteinExistence type="predicted"/>
<evidence type="ECO:0000313" key="2">
    <source>
        <dbReference type="EMBL" id="KAG1901919.1"/>
    </source>
</evidence>
<gene>
    <name evidence="2" type="ORF">F5891DRAFT_979044</name>
</gene>
<name>A0AAD4HNP6_9AGAM</name>
<feature type="region of interest" description="Disordered" evidence="1">
    <location>
        <begin position="1"/>
        <end position="44"/>
    </location>
</feature>
<organism evidence="2 3">
    <name type="scientific">Suillus fuscotomentosus</name>
    <dbReference type="NCBI Taxonomy" id="1912939"/>
    <lineage>
        <taxon>Eukaryota</taxon>
        <taxon>Fungi</taxon>
        <taxon>Dikarya</taxon>
        <taxon>Basidiomycota</taxon>
        <taxon>Agaricomycotina</taxon>
        <taxon>Agaricomycetes</taxon>
        <taxon>Agaricomycetidae</taxon>
        <taxon>Boletales</taxon>
        <taxon>Suillineae</taxon>
        <taxon>Suillaceae</taxon>
        <taxon>Suillus</taxon>
    </lineage>
</organism>
<feature type="compositionally biased region" description="Low complexity" evidence="1">
    <location>
        <begin position="86"/>
        <end position="99"/>
    </location>
</feature>
<dbReference type="RefSeq" id="XP_041227494.1">
    <property type="nucleotide sequence ID" value="XM_041376831.1"/>
</dbReference>
<feature type="region of interest" description="Disordered" evidence="1">
    <location>
        <begin position="68"/>
        <end position="102"/>
    </location>
</feature>
<sequence>MSTFQANATRRPPIRPAPRRVPQGFFDDVQYSGPSSTTHPDPPLHRLRNAFALSWGSHPRALLAGIPSLFHRSPPNTDEPNEPQQRPRGPGTSSRRSPPVVDVPALDDKKALYVSRRPERAGDKAKRVDTSKWWARVVLFLCLTGRFARQLARTVSLGGAQYDFIPQIYPVHFIHVLNVIRTCFSEEFQCPKGSIVLQIWFLFNMRSSLVFGRVRIRSKVKLKFGIAV</sequence>
<comment type="caution">
    <text evidence="2">The sequence shown here is derived from an EMBL/GenBank/DDBJ whole genome shotgun (WGS) entry which is preliminary data.</text>
</comment>
<protein>
    <submittedName>
        <fullName evidence="2">Uncharacterized protein</fullName>
    </submittedName>
</protein>
<reference evidence="2" key="1">
    <citation type="journal article" date="2020" name="New Phytol.">
        <title>Comparative genomics reveals dynamic genome evolution in host specialist ectomycorrhizal fungi.</title>
        <authorList>
            <person name="Lofgren L.A."/>
            <person name="Nguyen N.H."/>
            <person name="Vilgalys R."/>
            <person name="Ruytinx J."/>
            <person name="Liao H.L."/>
            <person name="Branco S."/>
            <person name="Kuo A."/>
            <person name="LaButti K."/>
            <person name="Lipzen A."/>
            <person name="Andreopoulos W."/>
            <person name="Pangilinan J."/>
            <person name="Riley R."/>
            <person name="Hundley H."/>
            <person name="Na H."/>
            <person name="Barry K."/>
            <person name="Grigoriev I.V."/>
            <person name="Stajich J.E."/>
            <person name="Kennedy P.G."/>
        </authorList>
    </citation>
    <scope>NUCLEOTIDE SEQUENCE</scope>
    <source>
        <strain evidence="2">FC203</strain>
    </source>
</reference>
<dbReference type="Proteomes" id="UP001195769">
    <property type="component" value="Unassembled WGS sequence"/>
</dbReference>
<accession>A0AAD4HNP6</accession>
<dbReference type="EMBL" id="JABBWK010000019">
    <property type="protein sequence ID" value="KAG1901919.1"/>
    <property type="molecule type" value="Genomic_DNA"/>
</dbReference>
<dbReference type="GeneID" id="64671129"/>